<dbReference type="Gene3D" id="1.10.10.10">
    <property type="entry name" value="Winged helix-like DNA-binding domain superfamily/Winged helix DNA-binding domain"/>
    <property type="match status" value="1"/>
</dbReference>
<protein>
    <submittedName>
        <fullName evidence="1">Transcriptional regulator</fullName>
    </submittedName>
</protein>
<proteinExistence type="predicted"/>
<accession>A0A6J4IZK1</accession>
<dbReference type="InterPro" id="IPR011991">
    <property type="entry name" value="ArsR-like_HTH"/>
</dbReference>
<sequence>MDDHDARCDSDADLAALAALGDPLRRRLYRFVGGQDHPVGRDEAAEGVGISRSTAAFHLDRLVDDGLLDIEFRRLTGRQGPGAGRPAKLYRRAAREIAVSLPARRYELAAGLLAAAVTESTGTGAPVGAALERLARERGAAMAGTVAGHTGRRATRAALARAAAEALAAEGYEPRASAGEILLGNCPFSAVVADHPELVCTMNLALLEGFTAALSEGGMSTRLRPTEGACCVRLVLDGP</sequence>
<dbReference type="InterPro" id="IPR036390">
    <property type="entry name" value="WH_DNA-bd_sf"/>
</dbReference>
<dbReference type="AlphaFoldDB" id="A0A6J4IZK1"/>
<name>A0A6J4IZK1_9ACTN</name>
<organism evidence="1">
    <name type="scientific">uncultured Acidimicrobiales bacterium</name>
    <dbReference type="NCBI Taxonomy" id="310071"/>
    <lineage>
        <taxon>Bacteria</taxon>
        <taxon>Bacillati</taxon>
        <taxon>Actinomycetota</taxon>
        <taxon>Acidimicrobiia</taxon>
        <taxon>Acidimicrobiales</taxon>
        <taxon>environmental samples</taxon>
    </lineage>
</organism>
<dbReference type="SUPFAM" id="SSF46785">
    <property type="entry name" value="Winged helix' DNA-binding domain"/>
    <property type="match status" value="1"/>
</dbReference>
<dbReference type="Pfam" id="PF12840">
    <property type="entry name" value="HTH_20"/>
    <property type="match status" value="1"/>
</dbReference>
<dbReference type="InterPro" id="IPR036388">
    <property type="entry name" value="WH-like_DNA-bd_sf"/>
</dbReference>
<dbReference type="CDD" id="cd00090">
    <property type="entry name" value="HTH_ARSR"/>
    <property type="match status" value="1"/>
</dbReference>
<gene>
    <name evidence="1" type="ORF">AVDCRST_MAG10-2860</name>
</gene>
<evidence type="ECO:0000313" key="1">
    <source>
        <dbReference type="EMBL" id="CAA9263112.1"/>
    </source>
</evidence>
<dbReference type="EMBL" id="CADCTB010000177">
    <property type="protein sequence ID" value="CAA9263112.1"/>
    <property type="molecule type" value="Genomic_DNA"/>
</dbReference>
<reference evidence="1" key="1">
    <citation type="submission" date="2020-02" db="EMBL/GenBank/DDBJ databases">
        <authorList>
            <person name="Meier V. D."/>
        </authorList>
    </citation>
    <scope>NUCLEOTIDE SEQUENCE</scope>
    <source>
        <strain evidence="1">AVDCRST_MAG10</strain>
    </source>
</reference>